<evidence type="ECO:0000256" key="1">
    <source>
        <dbReference type="ARBA" id="ARBA00004123"/>
    </source>
</evidence>
<dbReference type="Pfam" id="PF22379">
    <property type="entry name" value="OB_MCM10"/>
    <property type="match status" value="1"/>
</dbReference>
<keyword evidence="4" id="KW-0479">Metal-binding</keyword>
<evidence type="ECO:0000256" key="6">
    <source>
        <dbReference type="ARBA" id="ARBA00022833"/>
    </source>
</evidence>
<dbReference type="Pfam" id="PF09329">
    <property type="entry name" value="zf-primase"/>
    <property type="match status" value="1"/>
</dbReference>
<keyword evidence="6" id="KW-0862">Zinc</keyword>
<evidence type="ECO:0000259" key="10">
    <source>
        <dbReference type="Pfam" id="PF22379"/>
    </source>
</evidence>
<dbReference type="PANTHER" id="PTHR13454">
    <property type="entry name" value="PROTEIN MCM10 HOMOLOG"/>
    <property type="match status" value="1"/>
</dbReference>
<evidence type="ECO:0008006" key="13">
    <source>
        <dbReference type="Google" id="ProtNLM"/>
    </source>
</evidence>
<dbReference type="FunFam" id="2.40.50.140:FF:000174">
    <property type="entry name" value="DNA replication licensing factor mcm10"/>
    <property type="match status" value="1"/>
</dbReference>
<comment type="similarity">
    <text evidence="2">Belongs to the MCM10 family.</text>
</comment>
<sequence length="400" mass="44088">MSTHQEDLDLLLSLQEDRVLETPPGSPRQEGHLSDDGSPRERGQADMSAFRNVVQDCLDDEPETVDKCGKSDRLRDPQVEKFSGLRMRNQVLTSAELSERFSDIRFVRLPAIKNLLAGDTISGCWATAGVLIEKGYPKTSSIGQQYSIWKIAYLDETAISVFMFGDAYEKNCKEEAGTVFALFNCAVRKAGKGSGFSLSVSSASRILKLGTSVDYGVCKGKGSDGVACTAVINKRKGVYCSFHKLKAAKKFSSTRTELKGGNLKTAFRHPYKPEGIYMVDRTNLKNAKQPMKILSVEGLRKALSKADKVTTNTHSQGLRFLNEMTAERVSTTANKAVMPGRQTASLEKRKSSTLKFDSSTKQQPDTKRQKPEQGQPLADISRLGTGKMIELNYVSSDEEI</sequence>
<dbReference type="GO" id="GO:0003697">
    <property type="term" value="F:single-stranded DNA binding"/>
    <property type="evidence" value="ECO:0007669"/>
    <property type="project" value="InterPro"/>
</dbReference>
<comment type="caution">
    <text evidence="11">The sequence shown here is derived from an EMBL/GenBank/DDBJ whole genome shotgun (WGS) entry which is preliminary data.</text>
</comment>
<dbReference type="Proteomes" id="UP001281410">
    <property type="component" value="Unassembled WGS sequence"/>
</dbReference>
<evidence type="ECO:0000313" key="12">
    <source>
        <dbReference type="Proteomes" id="UP001281410"/>
    </source>
</evidence>
<feature type="compositionally biased region" description="Basic and acidic residues" evidence="8">
    <location>
        <begin position="29"/>
        <end position="44"/>
    </location>
</feature>
<feature type="compositionally biased region" description="Polar residues" evidence="8">
    <location>
        <begin position="353"/>
        <end position="363"/>
    </location>
</feature>
<evidence type="ECO:0000256" key="4">
    <source>
        <dbReference type="ARBA" id="ARBA00022723"/>
    </source>
</evidence>
<dbReference type="InterPro" id="IPR012340">
    <property type="entry name" value="NA-bd_OB-fold"/>
</dbReference>
<dbReference type="Gene3D" id="2.40.50.140">
    <property type="entry name" value="Nucleic acid-binding proteins"/>
    <property type="match status" value="1"/>
</dbReference>
<dbReference type="AlphaFoldDB" id="A0AAE0DWQ3"/>
<organism evidence="11 12">
    <name type="scientific">Dipteronia sinensis</name>
    <dbReference type="NCBI Taxonomy" id="43782"/>
    <lineage>
        <taxon>Eukaryota</taxon>
        <taxon>Viridiplantae</taxon>
        <taxon>Streptophyta</taxon>
        <taxon>Embryophyta</taxon>
        <taxon>Tracheophyta</taxon>
        <taxon>Spermatophyta</taxon>
        <taxon>Magnoliopsida</taxon>
        <taxon>eudicotyledons</taxon>
        <taxon>Gunneridae</taxon>
        <taxon>Pentapetalae</taxon>
        <taxon>rosids</taxon>
        <taxon>malvids</taxon>
        <taxon>Sapindales</taxon>
        <taxon>Sapindaceae</taxon>
        <taxon>Hippocastanoideae</taxon>
        <taxon>Acereae</taxon>
        <taxon>Dipteronia</taxon>
    </lineage>
</organism>
<keyword evidence="5" id="KW-0863">Zinc-finger</keyword>
<dbReference type="GO" id="GO:0006270">
    <property type="term" value="P:DNA replication initiation"/>
    <property type="evidence" value="ECO:0007669"/>
    <property type="project" value="InterPro"/>
</dbReference>
<keyword evidence="7" id="KW-0539">Nucleus</keyword>
<dbReference type="PANTHER" id="PTHR13454:SF11">
    <property type="entry name" value="PROTEIN MCM10 HOMOLOG"/>
    <property type="match status" value="1"/>
</dbReference>
<dbReference type="EMBL" id="JANJYJ010000008">
    <property type="protein sequence ID" value="KAK3194040.1"/>
    <property type="molecule type" value="Genomic_DNA"/>
</dbReference>
<feature type="region of interest" description="Disordered" evidence="8">
    <location>
        <begin position="16"/>
        <end position="46"/>
    </location>
</feature>
<name>A0AAE0DWQ3_9ROSI</name>
<dbReference type="InterPro" id="IPR040184">
    <property type="entry name" value="Mcm10"/>
</dbReference>
<evidence type="ECO:0000256" key="5">
    <source>
        <dbReference type="ARBA" id="ARBA00022771"/>
    </source>
</evidence>
<evidence type="ECO:0000313" key="11">
    <source>
        <dbReference type="EMBL" id="KAK3194040.1"/>
    </source>
</evidence>
<evidence type="ECO:0000256" key="2">
    <source>
        <dbReference type="ARBA" id="ARBA00009679"/>
    </source>
</evidence>
<gene>
    <name evidence="11" type="ORF">Dsin_025350</name>
</gene>
<keyword evidence="3" id="KW-0235">DNA replication</keyword>
<dbReference type="InterPro" id="IPR015408">
    <property type="entry name" value="Znf_Mcm10/DnaG"/>
</dbReference>
<evidence type="ECO:0000259" key="9">
    <source>
        <dbReference type="Pfam" id="PF09329"/>
    </source>
</evidence>
<reference evidence="11" key="1">
    <citation type="journal article" date="2023" name="Plant J.">
        <title>Genome sequences and population genomics provide insights into the demographic history, inbreeding, and mutation load of two 'living fossil' tree species of Dipteronia.</title>
        <authorList>
            <person name="Feng Y."/>
            <person name="Comes H.P."/>
            <person name="Chen J."/>
            <person name="Zhu S."/>
            <person name="Lu R."/>
            <person name="Zhang X."/>
            <person name="Li P."/>
            <person name="Qiu J."/>
            <person name="Olsen K.M."/>
            <person name="Qiu Y."/>
        </authorList>
    </citation>
    <scope>NUCLEOTIDE SEQUENCE</scope>
    <source>
        <strain evidence="11">NBL</strain>
    </source>
</reference>
<evidence type="ECO:0000256" key="3">
    <source>
        <dbReference type="ARBA" id="ARBA00022705"/>
    </source>
</evidence>
<protein>
    <recommendedName>
        <fullName evidence="13">Zinc finger Mcm10/DnaG-type domain-containing protein</fullName>
    </recommendedName>
</protein>
<comment type="subcellular location">
    <subcellularLocation>
        <location evidence="1">Nucleus</location>
    </subcellularLocation>
</comment>
<keyword evidence="12" id="KW-1185">Reference proteome</keyword>
<evidence type="ECO:0000256" key="7">
    <source>
        <dbReference type="ARBA" id="ARBA00023242"/>
    </source>
</evidence>
<dbReference type="InterPro" id="IPR055065">
    <property type="entry name" value="OB_MCM10"/>
</dbReference>
<proteinExistence type="inferred from homology"/>
<feature type="domain" description="Zinc finger Mcm10/DnaG-type" evidence="9">
    <location>
        <begin position="210"/>
        <end position="255"/>
    </location>
</feature>
<dbReference type="GO" id="GO:0008270">
    <property type="term" value="F:zinc ion binding"/>
    <property type="evidence" value="ECO:0007669"/>
    <property type="project" value="UniProtKB-KW"/>
</dbReference>
<feature type="region of interest" description="Disordered" evidence="8">
    <location>
        <begin position="338"/>
        <end position="383"/>
    </location>
</feature>
<feature type="domain" description="MCM10 OB-fold" evidence="10">
    <location>
        <begin position="81"/>
        <end position="207"/>
    </location>
</feature>
<dbReference type="GO" id="GO:0003688">
    <property type="term" value="F:DNA replication origin binding"/>
    <property type="evidence" value="ECO:0007669"/>
    <property type="project" value="TreeGrafter"/>
</dbReference>
<dbReference type="GO" id="GO:0043596">
    <property type="term" value="C:nuclear replication fork"/>
    <property type="evidence" value="ECO:0007669"/>
    <property type="project" value="TreeGrafter"/>
</dbReference>
<evidence type="ECO:0000256" key="8">
    <source>
        <dbReference type="SAM" id="MobiDB-lite"/>
    </source>
</evidence>
<accession>A0AAE0DWQ3</accession>